<dbReference type="GO" id="GO:0005634">
    <property type="term" value="C:nucleus"/>
    <property type="evidence" value="ECO:0007669"/>
    <property type="project" value="TreeGrafter"/>
</dbReference>
<feature type="domain" description="Protein kinase" evidence="5">
    <location>
        <begin position="39"/>
        <end position="355"/>
    </location>
</feature>
<evidence type="ECO:0000313" key="6">
    <source>
        <dbReference type="EMBL" id="KCV72186.1"/>
    </source>
</evidence>
<protein>
    <submittedName>
        <fullName evidence="6">CMGC protein kinase</fullName>
    </submittedName>
</protein>
<dbReference type="eggNOG" id="KOG0593">
    <property type="taxonomic scope" value="Eukaryota"/>
</dbReference>
<dbReference type="InterPro" id="IPR011009">
    <property type="entry name" value="Kinase-like_dom_sf"/>
</dbReference>
<evidence type="ECO:0000259" key="5">
    <source>
        <dbReference type="PROSITE" id="PS50011"/>
    </source>
</evidence>
<name>A0A058ZE07_FONAL</name>
<dbReference type="GO" id="GO:0004674">
    <property type="term" value="F:protein serine/threonine kinase activity"/>
    <property type="evidence" value="ECO:0007669"/>
    <property type="project" value="TreeGrafter"/>
</dbReference>
<evidence type="ECO:0000256" key="1">
    <source>
        <dbReference type="ARBA" id="ARBA00006485"/>
    </source>
</evidence>
<dbReference type="InterPro" id="IPR000719">
    <property type="entry name" value="Prot_kinase_dom"/>
</dbReference>
<dbReference type="Gene3D" id="3.30.200.20">
    <property type="entry name" value="Phosphorylase Kinase, domain 1"/>
    <property type="match status" value="1"/>
</dbReference>
<keyword evidence="3" id="KW-0067">ATP-binding</keyword>
<evidence type="ECO:0000313" key="7">
    <source>
        <dbReference type="Proteomes" id="UP000030693"/>
    </source>
</evidence>
<dbReference type="GO" id="GO:0005524">
    <property type="term" value="F:ATP binding"/>
    <property type="evidence" value="ECO:0007669"/>
    <property type="project" value="UniProtKB-KW"/>
</dbReference>
<dbReference type="RefSeq" id="XP_009493765.1">
    <property type="nucleotide sequence ID" value="XM_009495490.1"/>
</dbReference>
<keyword evidence="6" id="KW-0418">Kinase</keyword>
<dbReference type="AlphaFoldDB" id="A0A058ZE07"/>
<dbReference type="EMBL" id="KB932202">
    <property type="protein sequence ID" value="KCV72186.1"/>
    <property type="molecule type" value="Genomic_DNA"/>
</dbReference>
<organism evidence="6">
    <name type="scientific">Fonticula alba</name>
    <name type="common">Slime mold</name>
    <dbReference type="NCBI Taxonomy" id="691883"/>
    <lineage>
        <taxon>Eukaryota</taxon>
        <taxon>Rotosphaerida</taxon>
        <taxon>Fonticulaceae</taxon>
        <taxon>Fonticula</taxon>
    </lineage>
</organism>
<proteinExistence type="inferred from homology"/>
<gene>
    <name evidence="6" type="ORF">H696_01588</name>
</gene>
<evidence type="ECO:0000256" key="4">
    <source>
        <dbReference type="SAM" id="MobiDB-lite"/>
    </source>
</evidence>
<keyword evidence="7" id="KW-1185">Reference proteome</keyword>
<keyword evidence="2" id="KW-0547">Nucleotide-binding</keyword>
<dbReference type="PROSITE" id="PS00108">
    <property type="entry name" value="PROTEIN_KINASE_ST"/>
    <property type="match status" value="1"/>
</dbReference>
<dbReference type="PANTHER" id="PTHR24056">
    <property type="entry name" value="CELL DIVISION PROTEIN KINASE"/>
    <property type="match status" value="1"/>
</dbReference>
<evidence type="ECO:0000256" key="3">
    <source>
        <dbReference type="ARBA" id="ARBA00022840"/>
    </source>
</evidence>
<dbReference type="GeneID" id="20526313"/>
<dbReference type="PROSITE" id="PS50011">
    <property type="entry name" value="PROTEIN_KINASE_DOM"/>
    <property type="match status" value="1"/>
</dbReference>
<feature type="region of interest" description="Disordered" evidence="4">
    <location>
        <begin position="1"/>
        <end position="31"/>
    </location>
</feature>
<comment type="similarity">
    <text evidence="1">Belongs to the protein kinase superfamily. CMGC Ser/Thr protein kinase family. CDC2/CDKX subfamily.</text>
</comment>
<feature type="region of interest" description="Disordered" evidence="4">
    <location>
        <begin position="366"/>
        <end position="435"/>
    </location>
</feature>
<dbReference type="InterPro" id="IPR050108">
    <property type="entry name" value="CDK"/>
</dbReference>
<dbReference type="InterPro" id="IPR008271">
    <property type="entry name" value="Ser/Thr_kinase_AS"/>
</dbReference>
<dbReference type="Gene3D" id="1.10.510.10">
    <property type="entry name" value="Transferase(Phosphotransferase) domain 1"/>
    <property type="match status" value="1"/>
</dbReference>
<sequence>MSAVTLSQRNDSHPEAAPGSEISVGNSSNGVITSPSRKYRILEEIYSQEKSLVLKVQCVETEQILALKNYRNPSPESKVLFSMLKEIFVLKHMKSDFLNSLHSSFMANQRIFIATPWMDHSLEGYLEQHGQMPLRQVLRVSWHLLQGLQHLHDNRFFHRDIKPANILVSDCLSRVKISDFDSTCFLSPDDDFSPSEYRGTRSYRAPEILLSKPYAEKVDIWSLACVIVEMLTGEVFLLKDHTGSVLKIADLFSHWAARVRAIYDFTNMRRPSGLPDDVHQLTTFNPDYATSMDGLLERLRNVYLRRLGTPLPTPPPWSERTMVDCKEFNTLIDIMFMYNPADRPSAREALAHPVFDVHLCRGPSPGATLTASSEDLVRGEGKPAEGDPNTAHNCQLPTDPAGRPLAPRRPSPCRPRPAGWAPASTDPPPDEPGHLSLVRHRDAHGRQPGCGVCRGCCRCGGHFRRIPWRPAR</sequence>
<accession>A0A058ZE07</accession>
<feature type="compositionally biased region" description="Basic and acidic residues" evidence="4">
    <location>
        <begin position="375"/>
        <end position="385"/>
    </location>
</feature>
<keyword evidence="6" id="KW-0808">Transferase</keyword>
<reference evidence="6" key="1">
    <citation type="submission" date="2013-04" db="EMBL/GenBank/DDBJ databases">
        <title>The Genome Sequence of Fonticula alba ATCC 38817.</title>
        <authorList>
            <consortium name="The Broad Institute Genomics Platform"/>
            <person name="Russ C."/>
            <person name="Cuomo C."/>
            <person name="Burger G."/>
            <person name="Gray M.W."/>
            <person name="Holland P.W.H."/>
            <person name="King N."/>
            <person name="Lang F.B.F."/>
            <person name="Roger A.J."/>
            <person name="Ruiz-Trillo I."/>
            <person name="Brown M."/>
            <person name="Walker B."/>
            <person name="Young S."/>
            <person name="Zeng Q."/>
            <person name="Gargeya S."/>
            <person name="Fitzgerald M."/>
            <person name="Haas B."/>
            <person name="Abouelleil A."/>
            <person name="Allen A.W."/>
            <person name="Alvarado L."/>
            <person name="Arachchi H.M."/>
            <person name="Berlin A.M."/>
            <person name="Chapman S.B."/>
            <person name="Gainer-Dewar J."/>
            <person name="Goldberg J."/>
            <person name="Griggs A."/>
            <person name="Gujja S."/>
            <person name="Hansen M."/>
            <person name="Howarth C."/>
            <person name="Imamovic A."/>
            <person name="Ireland A."/>
            <person name="Larimer J."/>
            <person name="McCowan C."/>
            <person name="Murphy C."/>
            <person name="Pearson M."/>
            <person name="Poon T.W."/>
            <person name="Priest M."/>
            <person name="Roberts A."/>
            <person name="Saif S."/>
            <person name="Shea T."/>
            <person name="Sisk P."/>
            <person name="Sykes S."/>
            <person name="Wortman J."/>
            <person name="Nusbaum C."/>
            <person name="Birren B."/>
        </authorList>
    </citation>
    <scope>NUCLEOTIDE SEQUENCE [LARGE SCALE GENOMIC DNA]</scope>
    <source>
        <strain evidence="6">ATCC 38817</strain>
    </source>
</reference>
<dbReference type="STRING" id="691883.A0A058ZE07"/>
<dbReference type="SUPFAM" id="SSF56112">
    <property type="entry name" value="Protein kinase-like (PK-like)"/>
    <property type="match status" value="1"/>
</dbReference>
<dbReference type="Pfam" id="PF00069">
    <property type="entry name" value="Pkinase"/>
    <property type="match status" value="1"/>
</dbReference>
<dbReference type="SMART" id="SM00220">
    <property type="entry name" value="S_TKc"/>
    <property type="match status" value="1"/>
</dbReference>
<dbReference type="Proteomes" id="UP000030693">
    <property type="component" value="Unassembled WGS sequence"/>
</dbReference>
<dbReference type="OrthoDB" id="25592at2759"/>
<evidence type="ECO:0000256" key="2">
    <source>
        <dbReference type="ARBA" id="ARBA00022741"/>
    </source>
</evidence>